<reference evidence="1" key="1">
    <citation type="journal article" date="2017" name="Front. Microbiol.">
        <title>Genome Characterization of the First Mimiviruses of Lineage C Isolated in Brazil.</title>
        <authorList>
            <person name="Assis F.L."/>
            <person name="Franco-Luiz A.P.M."/>
            <person name="Dos Santos R.N."/>
            <person name="Campos F.S."/>
            <person name="Dornas F.P."/>
            <person name="Borato P.V.M."/>
            <person name="Franco A.C."/>
            <person name="Abrahao J.S."/>
            <person name="Colson P."/>
            <person name="Scola B."/>
        </authorList>
    </citation>
    <scope>NUCLEOTIDE SEQUENCE [LARGE SCALE GENOMIC DNA]</scope>
</reference>
<dbReference type="Proteomes" id="UP000280369">
    <property type="component" value="Segment"/>
</dbReference>
<evidence type="ECO:0000313" key="1">
    <source>
        <dbReference type="EMBL" id="AVG45812.1"/>
    </source>
</evidence>
<organism evidence="1">
    <name type="scientific">Acanthamoeba polyphaga mimivirus</name>
    <name type="common">APMV</name>
    <dbReference type="NCBI Taxonomy" id="212035"/>
    <lineage>
        <taxon>Viruses</taxon>
        <taxon>Varidnaviria</taxon>
        <taxon>Bamfordvirae</taxon>
        <taxon>Nucleocytoviricota</taxon>
        <taxon>Megaviricetes</taxon>
        <taxon>Imitervirales</taxon>
        <taxon>Mimiviridae</taxon>
        <taxon>Megamimivirinae</taxon>
        <taxon>Mimivirus</taxon>
        <taxon>Mimivirus bradfordmassiliense</taxon>
    </lineage>
</organism>
<accession>A0A2L2DI22</accession>
<sequence length="172" mass="19438">MNSTTGCNQVITELFANSGVDEITVDFIRTVIESQVSFHPVDVKVLYKITQFLDKIPEANFAFLESTAKTPDAKQDITCIRIPTLITELTGGGRMSARNKIDLGNSIKTFFCSSDLFKNRVQSKVLIQTKCLKNGCVVDDTIAVVRYTRNDLIYLIVLVWRFIVRREAEVCY</sequence>
<name>A0A2L2DI22_MIMIV</name>
<organismHost>
    <name type="scientific">Acanthamoeba polyphaga</name>
    <name type="common">Amoeba</name>
    <dbReference type="NCBI Taxonomy" id="5757"/>
</organismHost>
<dbReference type="EMBL" id="MG602507">
    <property type="protein sequence ID" value="AVG45812.1"/>
    <property type="molecule type" value="Genomic_DNA"/>
</dbReference>
<proteinExistence type="predicted"/>
<protein>
    <submittedName>
        <fullName evidence="1">Uncharacterized protein</fullName>
    </submittedName>
</protein>